<name>A0ABT2HIX5_9MICO</name>
<dbReference type="Pfam" id="PF00132">
    <property type="entry name" value="Hexapep"/>
    <property type="match status" value="1"/>
</dbReference>
<evidence type="ECO:0000313" key="4">
    <source>
        <dbReference type="Proteomes" id="UP001652264"/>
    </source>
</evidence>
<reference evidence="3 4" key="1">
    <citation type="submission" date="2022-08" db="EMBL/GenBank/DDBJ databases">
        <title>Taxonomy of Curtobacterium flaccumfaciens.</title>
        <authorList>
            <person name="Osdaghi E."/>
            <person name="Taghavi S.M."/>
            <person name="Hamidizade M."/>
            <person name="Abachi H."/>
            <person name="Fazliarab A."/>
            <person name="Baeyen S."/>
            <person name="Portier P."/>
            <person name="Van Vaerenbergh J."/>
            <person name="Jacques M.-A."/>
        </authorList>
    </citation>
    <scope>NUCLEOTIDE SEQUENCE [LARGE SCALE GENOMIC DNA]</scope>
    <source>
        <strain evidence="3 4">LMG8786T</strain>
    </source>
</reference>
<dbReference type="SUPFAM" id="SSF51161">
    <property type="entry name" value="Trimeric LpxA-like enzymes"/>
    <property type="match status" value="1"/>
</dbReference>
<dbReference type="PROSITE" id="PS00101">
    <property type="entry name" value="HEXAPEP_TRANSFERASES"/>
    <property type="match status" value="1"/>
</dbReference>
<keyword evidence="2" id="KW-0677">Repeat</keyword>
<dbReference type="InterPro" id="IPR001451">
    <property type="entry name" value="Hexapep"/>
</dbReference>
<dbReference type="Proteomes" id="UP001652264">
    <property type="component" value="Unassembled WGS sequence"/>
</dbReference>
<dbReference type="InterPro" id="IPR011004">
    <property type="entry name" value="Trimer_LpxA-like_sf"/>
</dbReference>
<dbReference type="EMBL" id="JANVAD010000005">
    <property type="protein sequence ID" value="MCS6523218.1"/>
    <property type="molecule type" value="Genomic_DNA"/>
</dbReference>
<evidence type="ECO:0000256" key="2">
    <source>
        <dbReference type="ARBA" id="ARBA00022737"/>
    </source>
</evidence>
<evidence type="ECO:0008006" key="5">
    <source>
        <dbReference type="Google" id="ProtNLM"/>
    </source>
</evidence>
<dbReference type="InterPro" id="IPR051159">
    <property type="entry name" value="Hexapeptide_acetyltransf"/>
</dbReference>
<gene>
    <name evidence="3" type="ORF">NYQ28_11635</name>
</gene>
<keyword evidence="1" id="KW-0808">Transferase</keyword>
<dbReference type="PANTHER" id="PTHR23416">
    <property type="entry name" value="SIALIC ACID SYNTHASE-RELATED"/>
    <property type="match status" value="1"/>
</dbReference>
<dbReference type="Pfam" id="PF14602">
    <property type="entry name" value="Hexapep_2"/>
    <property type="match status" value="1"/>
</dbReference>
<organism evidence="3 4">
    <name type="scientific">Curtobacterium citreum</name>
    <dbReference type="NCBI Taxonomy" id="2036"/>
    <lineage>
        <taxon>Bacteria</taxon>
        <taxon>Bacillati</taxon>
        <taxon>Actinomycetota</taxon>
        <taxon>Actinomycetes</taxon>
        <taxon>Micrococcales</taxon>
        <taxon>Microbacteriaceae</taxon>
        <taxon>Curtobacterium</taxon>
    </lineage>
</organism>
<dbReference type="RefSeq" id="WP_188868869.1">
    <property type="nucleotide sequence ID" value="NZ_BMNV01000007.1"/>
</dbReference>
<proteinExistence type="predicted"/>
<keyword evidence="4" id="KW-1185">Reference proteome</keyword>
<protein>
    <recommendedName>
        <fullName evidence="5">Acyltransferase</fullName>
    </recommendedName>
</protein>
<evidence type="ECO:0000256" key="1">
    <source>
        <dbReference type="ARBA" id="ARBA00022679"/>
    </source>
</evidence>
<accession>A0ABT2HIX5</accession>
<sequence length="129" mass="12916">MNVGRARILRGLSVTGDGLSIGDDTFINIDCLIEAEGAVEIGSGVSIAMGVKLLTVTHEIGTPTKRAGAMRVEAIRIAEGAWLGAGVVILPGVSVGSGAVVGAGAVVTGDVEANCLVAGVPARVIRRLN</sequence>
<dbReference type="Gene3D" id="2.160.10.10">
    <property type="entry name" value="Hexapeptide repeat proteins"/>
    <property type="match status" value="1"/>
</dbReference>
<dbReference type="InterPro" id="IPR018357">
    <property type="entry name" value="Hexapep_transf_CS"/>
</dbReference>
<comment type="caution">
    <text evidence="3">The sequence shown here is derived from an EMBL/GenBank/DDBJ whole genome shotgun (WGS) entry which is preliminary data.</text>
</comment>
<evidence type="ECO:0000313" key="3">
    <source>
        <dbReference type="EMBL" id="MCS6523218.1"/>
    </source>
</evidence>